<name>A0A1E7EMY8_9STRA</name>
<dbReference type="KEGG" id="fcy:FRACYDRAFT_251103"/>
<organism evidence="2 3">
    <name type="scientific">Fragilariopsis cylindrus CCMP1102</name>
    <dbReference type="NCBI Taxonomy" id="635003"/>
    <lineage>
        <taxon>Eukaryota</taxon>
        <taxon>Sar</taxon>
        <taxon>Stramenopiles</taxon>
        <taxon>Ochrophyta</taxon>
        <taxon>Bacillariophyta</taxon>
        <taxon>Bacillariophyceae</taxon>
        <taxon>Bacillariophycidae</taxon>
        <taxon>Bacillariales</taxon>
        <taxon>Bacillariaceae</taxon>
        <taxon>Fragilariopsis</taxon>
    </lineage>
</organism>
<feature type="region of interest" description="Disordered" evidence="1">
    <location>
        <begin position="386"/>
        <end position="426"/>
    </location>
</feature>
<protein>
    <submittedName>
        <fullName evidence="2">Uncharacterized protein</fullName>
    </submittedName>
</protein>
<evidence type="ECO:0000256" key="1">
    <source>
        <dbReference type="SAM" id="MobiDB-lite"/>
    </source>
</evidence>
<keyword evidence="3" id="KW-1185">Reference proteome</keyword>
<evidence type="ECO:0000313" key="2">
    <source>
        <dbReference type="EMBL" id="OEU07300.1"/>
    </source>
</evidence>
<sequence>MMEANIENNELDQHEVAAQQEQQQVTAAATKQRDLKIGSVLERKEKFPLRNRKKIDELIKEFLEKLGDDIHDMLCENTFENSFTVADTYDGLDSDRDTEEEVETAIRFFPEVVVYDGHLHYPIQELAITRDRDGDWAWGRNRKTLSFIPLLARLAIELGLFEEERGGLLLCQDIDGANVLHLLMLSEPTMISNRDEQLGVSEDEYLHVLIQLRKLGYVKKEDIHRYCLLHHSCKGGYFAEKRFRFLVEWDPTALLHATGNGWLPIHCASEDSPNSSTIRGFKHVFEASIRYYPRKDGIGLLFRKNDMCITPFHLACGNFGHEKVMEVVEDTIAHCYASSDNTPTLNIEEALLSAAIDENIHLDCVYFLLRREPDLLLKLLPQLLPSSSSSALASGSPNDNDDDSKSRNSSKKRKRKTTTATSTTTT</sequence>
<evidence type="ECO:0000313" key="3">
    <source>
        <dbReference type="Proteomes" id="UP000095751"/>
    </source>
</evidence>
<gene>
    <name evidence="2" type="ORF">FRACYDRAFT_251103</name>
</gene>
<dbReference type="EMBL" id="KV784386">
    <property type="protein sequence ID" value="OEU07300.1"/>
    <property type="molecule type" value="Genomic_DNA"/>
</dbReference>
<reference evidence="2 3" key="1">
    <citation type="submission" date="2016-09" db="EMBL/GenBank/DDBJ databases">
        <title>Extensive genetic diversity and differential bi-allelic expression allows diatom success in the polar Southern Ocean.</title>
        <authorList>
            <consortium name="DOE Joint Genome Institute"/>
            <person name="Mock T."/>
            <person name="Otillar R.P."/>
            <person name="Strauss J."/>
            <person name="Dupont C."/>
            <person name="Frickenhaus S."/>
            <person name="Maumus F."/>
            <person name="Mcmullan M."/>
            <person name="Sanges R."/>
            <person name="Schmutz J."/>
            <person name="Toseland A."/>
            <person name="Valas R."/>
            <person name="Veluchamy A."/>
            <person name="Ward B.J."/>
            <person name="Allen A."/>
            <person name="Barry K."/>
            <person name="Falciatore A."/>
            <person name="Ferrante M."/>
            <person name="Fortunato A.E."/>
            <person name="Gloeckner G."/>
            <person name="Gruber A."/>
            <person name="Hipkin R."/>
            <person name="Janech M."/>
            <person name="Kroth P."/>
            <person name="Leese F."/>
            <person name="Lindquist E."/>
            <person name="Lyon B.R."/>
            <person name="Martin J."/>
            <person name="Mayer C."/>
            <person name="Parker M."/>
            <person name="Quesneville H."/>
            <person name="Raymond J."/>
            <person name="Uhlig C."/>
            <person name="Valentin K.U."/>
            <person name="Worden A.Z."/>
            <person name="Armbrust E.V."/>
            <person name="Bowler C."/>
            <person name="Green B."/>
            <person name="Moulton V."/>
            <person name="Van Oosterhout C."/>
            <person name="Grigoriev I."/>
        </authorList>
    </citation>
    <scope>NUCLEOTIDE SEQUENCE [LARGE SCALE GENOMIC DNA]</scope>
    <source>
        <strain evidence="2 3">CCMP1102</strain>
    </source>
</reference>
<dbReference type="AlphaFoldDB" id="A0A1E7EMY8"/>
<dbReference type="Proteomes" id="UP000095751">
    <property type="component" value="Unassembled WGS sequence"/>
</dbReference>
<feature type="compositionally biased region" description="Low complexity" evidence="1">
    <location>
        <begin position="386"/>
        <end position="398"/>
    </location>
</feature>
<feature type="compositionally biased region" description="Basic residues" evidence="1">
    <location>
        <begin position="408"/>
        <end position="417"/>
    </location>
</feature>
<proteinExistence type="predicted"/>
<accession>A0A1E7EMY8</accession>
<dbReference type="InParanoid" id="A0A1E7EMY8"/>